<reference evidence="2" key="1">
    <citation type="submission" date="2011-01" db="EMBL/GenBank/DDBJ databases">
        <authorList>
            <person name="Muzny D."/>
            <person name="Qin X."/>
            <person name="Buhay C."/>
            <person name="Dugan-Rocha S."/>
            <person name="Ding Y."/>
            <person name="Chen G."/>
            <person name="Hawes A."/>
            <person name="Holder M."/>
            <person name="Jhangiani S."/>
            <person name="Johnson A."/>
            <person name="Khan Z."/>
            <person name="Li Z."/>
            <person name="Liu W."/>
            <person name="Liu X."/>
            <person name="Perez L."/>
            <person name="Shen H."/>
            <person name="Wang Q."/>
            <person name="Watt J."/>
            <person name="Xi L."/>
            <person name="Xin Y."/>
            <person name="Zhou J."/>
            <person name="Deng J."/>
            <person name="Jiang H."/>
            <person name="Liu Y."/>
            <person name="Qu J."/>
            <person name="Song X.-Z."/>
            <person name="Zhang L."/>
            <person name="Villasana D."/>
            <person name="Johnson A."/>
            <person name="Liu J."/>
            <person name="Liyanage D."/>
            <person name="Lorensuhewa L."/>
            <person name="Robinson T."/>
            <person name="Song A."/>
            <person name="Song B.-B."/>
            <person name="Dinh H."/>
            <person name="Thornton R."/>
            <person name="Coyle M."/>
            <person name="Francisco L."/>
            <person name="Jackson L."/>
            <person name="Javaid M."/>
            <person name="Korchina V."/>
            <person name="Kovar C."/>
            <person name="Mata R."/>
            <person name="Mathew T."/>
            <person name="Ngo R."/>
            <person name="Nguyen L."/>
            <person name="Nguyen N."/>
            <person name="Okwuonu G."/>
            <person name="Ongeri F."/>
            <person name="Pham C."/>
            <person name="Simmons D."/>
            <person name="Wilczek-Boney K."/>
            <person name="Hale W."/>
            <person name="Jakkamsetti A."/>
            <person name="Pham P."/>
            <person name="Ruth R."/>
            <person name="San Lucas F."/>
            <person name="Warren J."/>
            <person name="Zhang J."/>
            <person name="Zhao Z."/>
            <person name="Zhou C."/>
            <person name="Zhu D."/>
            <person name="Lee S."/>
            <person name="Bess C."/>
            <person name="Blankenburg K."/>
            <person name="Forbes L."/>
            <person name="Fu Q."/>
            <person name="Gubbala S."/>
            <person name="Hirani K."/>
            <person name="Jayaseelan J.C."/>
            <person name="Lara F."/>
            <person name="Munidasa M."/>
            <person name="Palculict T."/>
            <person name="Patil S."/>
            <person name="Pu L.-L."/>
            <person name="Saada N."/>
            <person name="Tang L."/>
            <person name="Weissenberger G."/>
            <person name="Zhu Y."/>
            <person name="Hemphill L."/>
            <person name="Shang Y."/>
            <person name="Youmans B."/>
            <person name="Ayvaz T."/>
            <person name="Ross M."/>
            <person name="Santibanez J."/>
            <person name="Aqrawi P."/>
            <person name="Gross S."/>
            <person name="Joshi V."/>
            <person name="Fowler G."/>
            <person name="Nazareth L."/>
            <person name="Reid J."/>
            <person name="Worley K."/>
            <person name="Petrosino J."/>
            <person name="Highlander S."/>
            <person name="Gibbs R."/>
        </authorList>
    </citation>
    <scope>NUCLEOTIDE SEQUENCE [LARGE SCALE GENOMIC DNA]</scope>
    <source>
        <strain evidence="2">ATCC 33269</strain>
    </source>
</reference>
<gene>
    <name evidence="2" type="ORF">HMPREF0663_10544</name>
</gene>
<feature type="domain" description="WYL" evidence="1">
    <location>
        <begin position="127"/>
        <end position="194"/>
    </location>
</feature>
<sequence>MTMDKFGRELDLILLLTDGGRYSAQDIADKLGITRRNLYYYFEYLRTCGFHLIKEHAHYRLDRQSPFFRKLHENIALNADEAAYLRRQLEGVDKGDTVGNAIKVKLERFYNLEEFTDPAVLKRNVRNVRLLKEAIAQQKIVTLCGYSSPHSKSVSDRLVEPFLLMNGDGDVRCYELASEMNKTFKVSRIDNVKILDVEWLHEKRHRNVFTDVFMFSGEERFHVVLRLGILSHNLLLEEYPRSTGHIREEDDCHWLFETDVVSYLGIGRFVLGLYDDIDIVTGEGFKNYIQEKIHKMGVQ</sequence>
<dbReference type="PROSITE" id="PS52050">
    <property type="entry name" value="WYL"/>
    <property type="match status" value="1"/>
</dbReference>
<dbReference type="EMBL" id="AEPE02000002">
    <property type="protein sequence ID" value="EFZ38175.1"/>
    <property type="molecule type" value="Genomic_DNA"/>
</dbReference>
<dbReference type="PANTHER" id="PTHR34580:SF1">
    <property type="entry name" value="PROTEIN PAFC"/>
    <property type="match status" value="1"/>
</dbReference>
<dbReference type="STRING" id="28134.SAMN05444288_0329"/>
<evidence type="ECO:0000313" key="2">
    <source>
        <dbReference type="EMBL" id="EFZ38175.1"/>
    </source>
</evidence>
<dbReference type="RefSeq" id="WP_004369250.1">
    <property type="nucleotide sequence ID" value="NZ_GL833119.1"/>
</dbReference>
<dbReference type="HOGENOM" id="CLU_933096_0_0_10"/>
<evidence type="ECO:0000259" key="1">
    <source>
        <dbReference type="Pfam" id="PF13280"/>
    </source>
</evidence>
<protein>
    <submittedName>
        <fullName evidence="2">HTH domain protein</fullName>
    </submittedName>
</protein>
<comment type="caution">
    <text evidence="2">The sequence shown here is derived from an EMBL/GenBank/DDBJ whole genome shotgun (WGS) entry which is preliminary data.</text>
</comment>
<dbReference type="Proteomes" id="UP000005580">
    <property type="component" value="Unassembled WGS sequence"/>
</dbReference>
<dbReference type="AlphaFoldDB" id="E7RN44"/>
<organism evidence="2 3">
    <name type="scientific">Hoylesella oralis ATCC 33269</name>
    <dbReference type="NCBI Taxonomy" id="873533"/>
    <lineage>
        <taxon>Bacteria</taxon>
        <taxon>Pseudomonadati</taxon>
        <taxon>Bacteroidota</taxon>
        <taxon>Bacteroidia</taxon>
        <taxon>Bacteroidales</taxon>
        <taxon>Prevotellaceae</taxon>
        <taxon>Hoylesella</taxon>
    </lineage>
</organism>
<dbReference type="InterPro" id="IPR036390">
    <property type="entry name" value="WH_DNA-bd_sf"/>
</dbReference>
<dbReference type="InterPro" id="IPR026881">
    <property type="entry name" value="WYL_dom"/>
</dbReference>
<dbReference type="InterPro" id="IPR051534">
    <property type="entry name" value="CBASS_pafABC_assoc_protein"/>
</dbReference>
<dbReference type="SUPFAM" id="SSF46785">
    <property type="entry name" value="Winged helix' DNA-binding domain"/>
    <property type="match status" value="1"/>
</dbReference>
<dbReference type="eggNOG" id="COG2378">
    <property type="taxonomic scope" value="Bacteria"/>
</dbReference>
<evidence type="ECO:0000313" key="3">
    <source>
        <dbReference type="Proteomes" id="UP000005580"/>
    </source>
</evidence>
<proteinExistence type="predicted"/>
<keyword evidence="3" id="KW-1185">Reference proteome</keyword>
<dbReference type="PANTHER" id="PTHR34580">
    <property type="match status" value="1"/>
</dbReference>
<accession>E7RN44</accession>
<name>E7RN44_9BACT</name>
<dbReference type="Pfam" id="PF13280">
    <property type="entry name" value="WYL"/>
    <property type="match status" value="1"/>
</dbReference>